<name>A0A418W4B0_9PROT</name>
<keyword evidence="3" id="KW-1185">Reference proteome</keyword>
<protein>
    <recommendedName>
        <fullName evidence="4">DnaA N-terminal domain-containing protein</fullName>
    </recommendedName>
</protein>
<dbReference type="OrthoDB" id="7302057at2"/>
<dbReference type="RefSeq" id="WP_119830460.1">
    <property type="nucleotide sequence ID" value="NZ_QYUL01000001.1"/>
</dbReference>
<dbReference type="AlphaFoldDB" id="A0A418W4B0"/>
<dbReference type="EMBL" id="QYUL01000001">
    <property type="protein sequence ID" value="RJF84828.1"/>
    <property type="molecule type" value="Genomic_DNA"/>
</dbReference>
<evidence type="ECO:0000313" key="2">
    <source>
        <dbReference type="EMBL" id="RJF84828.1"/>
    </source>
</evidence>
<comment type="caution">
    <text evidence="2">The sequence shown here is derived from an EMBL/GenBank/DDBJ whole genome shotgun (WGS) entry which is preliminary data.</text>
</comment>
<gene>
    <name evidence="2" type="ORF">D3877_10140</name>
</gene>
<feature type="region of interest" description="Disordered" evidence="1">
    <location>
        <begin position="114"/>
        <end position="161"/>
    </location>
</feature>
<evidence type="ECO:0000256" key="1">
    <source>
        <dbReference type="SAM" id="MobiDB-lite"/>
    </source>
</evidence>
<organism evidence="2 3">
    <name type="scientific">Azospirillum cavernae</name>
    <dbReference type="NCBI Taxonomy" id="2320860"/>
    <lineage>
        <taxon>Bacteria</taxon>
        <taxon>Pseudomonadati</taxon>
        <taxon>Pseudomonadota</taxon>
        <taxon>Alphaproteobacteria</taxon>
        <taxon>Rhodospirillales</taxon>
        <taxon>Azospirillaceae</taxon>
        <taxon>Azospirillum</taxon>
    </lineage>
</organism>
<sequence>MTAKLCDFREIVGRFRDAVLSSSALKPRDKVVALVMLGRVNREMWRGLGDLLTWASVETVAQDSALSTRDVERARAALLASGVIERDRPGGRGQATRMRFRLDWLEREEALDAGPGDAFADTGVADRGVGESPDLATDPSALGDKTRDFCPTPESPKPCDITREPTRALARERVSAGQPDETERDLHGLIAQRIGGHRHGQWFRDCRVSVTGNQLLLIAAPSRFVADQIRQRFSDDLAKLPRIRNVEVRVETRLSGQASLWSHPETRA</sequence>
<reference evidence="2 3" key="1">
    <citation type="submission" date="2018-09" db="EMBL/GenBank/DDBJ databases">
        <authorList>
            <person name="Zhu H."/>
        </authorList>
    </citation>
    <scope>NUCLEOTIDE SEQUENCE [LARGE SCALE GENOMIC DNA]</scope>
    <source>
        <strain evidence="2 3">K2W22B-5</strain>
    </source>
</reference>
<dbReference type="InterPro" id="IPR038454">
    <property type="entry name" value="DnaA_N_sf"/>
</dbReference>
<proteinExistence type="predicted"/>
<evidence type="ECO:0000313" key="3">
    <source>
        <dbReference type="Proteomes" id="UP000283458"/>
    </source>
</evidence>
<dbReference type="Proteomes" id="UP000283458">
    <property type="component" value="Unassembled WGS sequence"/>
</dbReference>
<accession>A0A418W4B0</accession>
<evidence type="ECO:0008006" key="4">
    <source>
        <dbReference type="Google" id="ProtNLM"/>
    </source>
</evidence>
<dbReference type="Gene3D" id="3.30.300.180">
    <property type="match status" value="1"/>
</dbReference>